<dbReference type="EMBL" id="CACVBR010000021">
    <property type="protein sequence ID" value="CAA7196267.1"/>
    <property type="molecule type" value="Genomic_DNA"/>
</dbReference>
<dbReference type="Pfam" id="PF00082">
    <property type="entry name" value="Peptidase_S8"/>
    <property type="match status" value="1"/>
</dbReference>
<dbReference type="GO" id="GO:0004252">
    <property type="term" value="F:serine-type endopeptidase activity"/>
    <property type="evidence" value="ECO:0007669"/>
    <property type="project" value="InterPro"/>
</dbReference>
<dbReference type="GO" id="GO:0006508">
    <property type="term" value="P:proteolysis"/>
    <property type="evidence" value="ECO:0007669"/>
    <property type="project" value="InterPro"/>
</dbReference>
<keyword evidence="4" id="KW-1185">Reference proteome</keyword>
<gene>
    <name evidence="3" type="ORF">CHRY9293_02374</name>
</gene>
<evidence type="ECO:0000259" key="2">
    <source>
        <dbReference type="Pfam" id="PF00082"/>
    </source>
</evidence>
<feature type="domain" description="Peptidase S8/S53" evidence="2">
    <location>
        <begin position="279"/>
        <end position="616"/>
    </location>
</feature>
<sequence>MPQFLRDHIFLKERTAPMPYTPVSTGRSKVKPRLNLDRAVQGQKIQNEFNEAVDIFKVLAPEVEFVYLVFKSAPGFLLDIDKFEDSNLNYRLASYRRIPGENLEYDTYEATVCMNPTAIGSFLRKVEQYIGEETPTGNPKHQNLIANLESIKSATLKSFWQEPELAFPESGESTWWEIWIYRNYLISTDEQLEKIFEILANVGIRIGRRRSLSFPEHIVFLVYGNSHQLGNSILYTDSLSELRKPKETADLFTYLDKPEQNDWIQNLNHRVDNHQLLGNISVCLLDTGVNIAHPLLENLIDVRNLDAIDPSWSISDSHEQGHGTPMAGLIMYGDLSDVMAGFDRIEIYHDLESIKVIEPSQPNNPELYGAITQEAIARAELLNPRNKRIVCMAVTSDTLVHFGRPSSWSAAIDQKIFGDTEDPNDTTLFFVSSGNISINERIDYPLINDKFSIEDPAQSFNAVTVGAYTLKDVIDFEKFPEAFLIAPRGSMAPCNKTSVIWQQEWPRKPDIVMEGGNQGIFGDGIIDPDSLSLLSTAKGGLGRSWFTTFGDTSAATALASKFAAQLYESYPAYWPETIRALIIHSADWTDSMLGEHNISDLSPDQKLALLSTVGYGVPNFNKAKFSANNSLSLIIERYLKPYKFEEKRVKTDEFHLIDLPWPVDVLQDLMNTPVQLKLTLSYFIEPNPGNRQYELAASYRSHGLRFKMIDTNESEEAFSARVSKSAREDNYVPEGNEHWILGSKVRDKGSIHKDIWEGTAVDLATRNKIAIYPVGGWWKNRKQLARHINKIRYSLVVTIETADINVDIYTPVLLQIPIEI</sequence>
<proteinExistence type="predicted"/>
<evidence type="ECO:0000313" key="3">
    <source>
        <dbReference type="EMBL" id="CAA7196267.1"/>
    </source>
</evidence>
<keyword evidence="1" id="KW-0378">Hydrolase</keyword>
<dbReference type="RefSeq" id="WP_162033134.1">
    <property type="nucleotide sequence ID" value="NZ_CACVBR010000021.1"/>
</dbReference>
<evidence type="ECO:0000256" key="1">
    <source>
        <dbReference type="ARBA" id="ARBA00022801"/>
    </source>
</evidence>
<dbReference type="InterPro" id="IPR023827">
    <property type="entry name" value="Peptidase_S8_Asp-AS"/>
</dbReference>
<name>A0A6N4X7T1_9FLAO</name>
<protein>
    <recommendedName>
        <fullName evidence="2">Peptidase S8/S53 domain-containing protein</fullName>
    </recommendedName>
</protein>
<dbReference type="InterPro" id="IPR036852">
    <property type="entry name" value="Peptidase_S8/S53_dom_sf"/>
</dbReference>
<reference evidence="3 4" key="1">
    <citation type="submission" date="2020-01" db="EMBL/GenBank/DDBJ databases">
        <authorList>
            <person name="Rodrigo-Torres L."/>
            <person name="Arahal R. D."/>
            <person name="Lucena T."/>
        </authorList>
    </citation>
    <scope>NUCLEOTIDE SEQUENCE [LARGE SCALE GENOMIC DNA]</scope>
    <source>
        <strain evidence="3 4">CECT 9293</strain>
    </source>
</reference>
<dbReference type="InterPro" id="IPR034074">
    <property type="entry name" value="Y4bN_pept_dom"/>
</dbReference>
<dbReference type="Proteomes" id="UP000445144">
    <property type="component" value="Unassembled WGS sequence"/>
</dbReference>
<dbReference type="InterPro" id="IPR000209">
    <property type="entry name" value="Peptidase_S8/S53_dom"/>
</dbReference>
<dbReference type="PROSITE" id="PS00136">
    <property type="entry name" value="SUBTILASE_ASP"/>
    <property type="match status" value="1"/>
</dbReference>
<dbReference type="Gene3D" id="3.40.50.200">
    <property type="entry name" value="Peptidase S8/S53 domain"/>
    <property type="match status" value="1"/>
</dbReference>
<dbReference type="SUPFAM" id="SSF52743">
    <property type="entry name" value="Subtilisin-like"/>
    <property type="match status" value="1"/>
</dbReference>
<organism evidence="3 4">
    <name type="scientific">Chryseobacterium potabilaquae</name>
    <dbReference type="NCBI Taxonomy" id="2675057"/>
    <lineage>
        <taxon>Bacteria</taxon>
        <taxon>Pseudomonadati</taxon>
        <taxon>Bacteroidota</taxon>
        <taxon>Flavobacteriia</taxon>
        <taxon>Flavobacteriales</taxon>
        <taxon>Weeksellaceae</taxon>
        <taxon>Chryseobacterium group</taxon>
        <taxon>Chryseobacterium</taxon>
    </lineage>
</organism>
<evidence type="ECO:0000313" key="4">
    <source>
        <dbReference type="Proteomes" id="UP000445144"/>
    </source>
</evidence>
<dbReference type="CDD" id="cd04847">
    <property type="entry name" value="Peptidases_S8_Subtilisin_like_2"/>
    <property type="match status" value="1"/>
</dbReference>
<dbReference type="AlphaFoldDB" id="A0A6N4X7T1"/>
<accession>A0A6N4X7T1</accession>